<evidence type="ECO:0000313" key="1">
    <source>
        <dbReference type="EMBL" id="EFW29052.1"/>
    </source>
</evidence>
<gene>
    <name evidence="1" type="ORF">HMPREF9555_01752</name>
</gene>
<sequence>MIDTTMAKISAQVNMALCVTGCLGARFEDAERMLGSSAEDSESAALDMRLAVRDLKRATAMAAHSVPKLEAELNAALKATPALDTARVAAVLECATIAYYAQYLAQTFLHAAQGTPGATADTDLLADVEAHMNESMNYLCLAQNALARQMDKFKQEVKECT</sequence>
<dbReference type="RefSeq" id="WP_009350400.1">
    <property type="nucleotide sequence ID" value="NZ_GL638151.1"/>
</dbReference>
<dbReference type="Proteomes" id="UP000004633">
    <property type="component" value="Unassembled WGS sequence"/>
</dbReference>
<dbReference type="STRING" id="749551.HMPREF9555_01752"/>
<comment type="caution">
    <text evidence="1">The sequence shown here is derived from an EMBL/GenBank/DDBJ whole genome shotgun (WGS) entry which is preliminary data.</text>
</comment>
<organism evidence="1 2">
    <name type="scientific">Selenomonas artemidis F0399</name>
    <dbReference type="NCBI Taxonomy" id="749551"/>
    <lineage>
        <taxon>Bacteria</taxon>
        <taxon>Bacillati</taxon>
        <taxon>Bacillota</taxon>
        <taxon>Negativicutes</taxon>
        <taxon>Selenomonadales</taxon>
        <taxon>Selenomonadaceae</taxon>
        <taxon>Selenomonas</taxon>
    </lineage>
</organism>
<accession>E7N411</accession>
<dbReference type="EMBL" id="AECV01000041">
    <property type="protein sequence ID" value="EFW29052.1"/>
    <property type="molecule type" value="Genomic_DNA"/>
</dbReference>
<name>E7N411_9FIRM</name>
<keyword evidence="2" id="KW-1185">Reference proteome</keyword>
<reference evidence="1 2" key="1">
    <citation type="submission" date="2010-08" db="EMBL/GenBank/DDBJ databases">
        <authorList>
            <person name="Weinstock G."/>
            <person name="Sodergren E."/>
            <person name="Clifton S."/>
            <person name="Fulton L."/>
            <person name="Fulton B."/>
            <person name="Courtney L."/>
            <person name="Fronick C."/>
            <person name="Harrison M."/>
            <person name="Strong C."/>
            <person name="Farmer C."/>
            <person name="Delahaunty K."/>
            <person name="Markovic C."/>
            <person name="Hall O."/>
            <person name="Minx P."/>
            <person name="Tomlinson C."/>
            <person name="Mitreva M."/>
            <person name="Hou S."/>
            <person name="Chen J."/>
            <person name="Wollam A."/>
            <person name="Pepin K.H."/>
            <person name="Johnson M."/>
            <person name="Bhonagiri V."/>
            <person name="Zhang X."/>
            <person name="Suruliraj S."/>
            <person name="Warren W."/>
            <person name="Chinwalla A."/>
            <person name="Mardis E.R."/>
            <person name="Wilson R.K."/>
        </authorList>
    </citation>
    <scope>NUCLEOTIDE SEQUENCE [LARGE SCALE GENOMIC DNA]</scope>
    <source>
        <strain evidence="1 2">F0399</strain>
    </source>
</reference>
<dbReference type="HOGENOM" id="CLU_1642546_0_0_9"/>
<evidence type="ECO:0000313" key="2">
    <source>
        <dbReference type="Proteomes" id="UP000004633"/>
    </source>
</evidence>
<protein>
    <submittedName>
        <fullName evidence="1">Uncharacterized protein</fullName>
    </submittedName>
</protein>
<dbReference type="AlphaFoldDB" id="E7N411"/>
<proteinExistence type="predicted"/>